<accession>A0A285N095</accession>
<dbReference type="PANTHER" id="PTHR43265:SF1">
    <property type="entry name" value="ESTERASE ESTD"/>
    <property type="match status" value="1"/>
</dbReference>
<sequence>MSHLQLILLINALFSLSTGLSLILFRKVIAKWFGQRKSTVFWIVGLGLLFFSSFVFVQSVKPESEVILFIIILDLIWVLVSAAILLLRPFSITRLGNKIISCIALVVLLLAIGQAFELSKIDTISGKTLNGLGISLPIPQMEFKKEGTFTGVFSYGNFKDKITLEIRKDAAKWQVRFTSLEQNAFQISAREVIVRLDSINFKLQSDTHTYDFRNKWNEKKNRLTGTLRADTVSVRYSLKREKSTNENSVESKEVHFMSEGLKRGGTVWKGKKSNKKGIVFISSSGNGGRSGSRAEAIYFANKGFTTFHYDKRGTGVSEGNWQSATMNELLSDDLNAIRYFSEQTGIPLSQIGIKGSSQGATKIPFILNKLDDLNFGIVVSCPGSTLLESDLNHWKNSNSETLGNDLEIAAEFQRKVFEHIAGKLSRGKLESILEDGKTKSWFSSVWIPNLDEVQIDEKLSFSPIPYFEQTKQPLLVIQGIADKIIPIASHQTISTALKNARNKKHKIVLLENANHSMYFVGESDFPYWAKLHDDYLKTIDKWINSNIP</sequence>
<feature type="transmembrane region" description="Helical" evidence="1">
    <location>
        <begin position="99"/>
        <end position="116"/>
    </location>
</feature>
<dbReference type="GO" id="GO:0006508">
    <property type="term" value="P:proteolysis"/>
    <property type="evidence" value="ECO:0007669"/>
    <property type="project" value="InterPro"/>
</dbReference>
<dbReference type="GO" id="GO:0008236">
    <property type="term" value="F:serine-type peptidase activity"/>
    <property type="evidence" value="ECO:0007669"/>
    <property type="project" value="InterPro"/>
</dbReference>
<dbReference type="SUPFAM" id="SSF53474">
    <property type="entry name" value="alpha/beta-Hydrolases"/>
    <property type="match status" value="1"/>
</dbReference>
<feature type="domain" description="Peptidase S9 prolyl oligopeptidase catalytic" evidence="2">
    <location>
        <begin position="436"/>
        <end position="519"/>
    </location>
</feature>
<evidence type="ECO:0000256" key="1">
    <source>
        <dbReference type="SAM" id="Phobius"/>
    </source>
</evidence>
<dbReference type="GO" id="GO:0052689">
    <property type="term" value="F:carboxylic ester hydrolase activity"/>
    <property type="evidence" value="ECO:0007669"/>
    <property type="project" value="TreeGrafter"/>
</dbReference>
<feature type="transmembrane region" description="Helical" evidence="1">
    <location>
        <begin position="6"/>
        <end position="28"/>
    </location>
</feature>
<gene>
    <name evidence="3" type="ORF">SAMN06265377_3285</name>
</gene>
<dbReference type="EMBL" id="OBEH01000005">
    <property type="protein sequence ID" value="SNZ01446.1"/>
    <property type="molecule type" value="Genomic_DNA"/>
</dbReference>
<keyword evidence="1" id="KW-1133">Transmembrane helix</keyword>
<feature type="transmembrane region" description="Helical" evidence="1">
    <location>
        <begin position="40"/>
        <end position="60"/>
    </location>
</feature>
<evidence type="ECO:0000313" key="3">
    <source>
        <dbReference type="EMBL" id="SNZ01446.1"/>
    </source>
</evidence>
<feature type="transmembrane region" description="Helical" evidence="1">
    <location>
        <begin position="66"/>
        <end position="87"/>
    </location>
</feature>
<feature type="domain" description="Peptidase S9 prolyl oligopeptidase catalytic" evidence="2">
    <location>
        <begin position="294"/>
        <end position="405"/>
    </location>
</feature>
<proteinExistence type="predicted"/>
<dbReference type="InterPro" id="IPR053145">
    <property type="entry name" value="AB_hydrolase_Est10"/>
</dbReference>
<dbReference type="PANTHER" id="PTHR43265">
    <property type="entry name" value="ESTERASE ESTD"/>
    <property type="match status" value="1"/>
</dbReference>
<reference evidence="4" key="1">
    <citation type="submission" date="2017-09" db="EMBL/GenBank/DDBJ databases">
        <authorList>
            <person name="Varghese N."/>
            <person name="Submissions S."/>
        </authorList>
    </citation>
    <scope>NUCLEOTIDE SEQUENCE [LARGE SCALE GENOMIC DNA]</scope>
    <source>
        <strain evidence="4">DSM 25885</strain>
    </source>
</reference>
<dbReference type="OrthoDB" id="9809549at2"/>
<dbReference type="InterPro" id="IPR029058">
    <property type="entry name" value="AB_hydrolase_fold"/>
</dbReference>
<keyword evidence="1" id="KW-0472">Membrane</keyword>
<evidence type="ECO:0000313" key="4">
    <source>
        <dbReference type="Proteomes" id="UP000219048"/>
    </source>
</evidence>
<dbReference type="AlphaFoldDB" id="A0A285N095"/>
<keyword evidence="1" id="KW-0812">Transmembrane</keyword>
<dbReference type="Gene3D" id="3.40.50.1820">
    <property type="entry name" value="alpha/beta hydrolase"/>
    <property type="match status" value="1"/>
</dbReference>
<dbReference type="InterPro" id="IPR001375">
    <property type="entry name" value="Peptidase_S9_cat"/>
</dbReference>
<keyword evidence="4" id="KW-1185">Reference proteome</keyword>
<organism evidence="3 4">
    <name type="scientific">Flagellimonas pacifica</name>
    <dbReference type="NCBI Taxonomy" id="1247520"/>
    <lineage>
        <taxon>Bacteria</taxon>
        <taxon>Pseudomonadati</taxon>
        <taxon>Bacteroidota</taxon>
        <taxon>Flavobacteriia</taxon>
        <taxon>Flavobacteriales</taxon>
        <taxon>Flavobacteriaceae</taxon>
        <taxon>Flagellimonas</taxon>
    </lineage>
</organism>
<name>A0A285N095_9FLAO</name>
<dbReference type="Pfam" id="PF00326">
    <property type="entry name" value="Peptidase_S9"/>
    <property type="match status" value="2"/>
</dbReference>
<dbReference type="Proteomes" id="UP000219048">
    <property type="component" value="Unassembled WGS sequence"/>
</dbReference>
<evidence type="ECO:0000259" key="2">
    <source>
        <dbReference type="Pfam" id="PF00326"/>
    </source>
</evidence>
<protein>
    <recommendedName>
        <fullName evidence="2">Peptidase S9 prolyl oligopeptidase catalytic domain-containing protein</fullName>
    </recommendedName>
</protein>